<accession>A0A918GE15</accession>
<dbReference type="RefSeq" id="WP_189210606.1">
    <property type="nucleotide sequence ID" value="NZ_BMRB01000002.1"/>
</dbReference>
<reference evidence="1" key="1">
    <citation type="journal article" date="2014" name="Int. J. Syst. Evol. Microbiol.">
        <title>Complete genome sequence of Corynebacterium casei LMG S-19264T (=DSM 44701T), isolated from a smear-ripened cheese.</title>
        <authorList>
            <consortium name="US DOE Joint Genome Institute (JGI-PGF)"/>
            <person name="Walter F."/>
            <person name="Albersmeier A."/>
            <person name="Kalinowski J."/>
            <person name="Ruckert C."/>
        </authorList>
    </citation>
    <scope>NUCLEOTIDE SEQUENCE</scope>
    <source>
        <strain evidence="1">JCM 3276</strain>
    </source>
</reference>
<gene>
    <name evidence="1" type="ORF">GCM10010171_25380</name>
</gene>
<proteinExistence type="predicted"/>
<organism evidence="1 2">
    <name type="scientific">Actinokineospora fastidiosa</name>
    <dbReference type="NCBI Taxonomy" id="1816"/>
    <lineage>
        <taxon>Bacteria</taxon>
        <taxon>Bacillati</taxon>
        <taxon>Actinomycetota</taxon>
        <taxon>Actinomycetes</taxon>
        <taxon>Pseudonocardiales</taxon>
        <taxon>Pseudonocardiaceae</taxon>
        <taxon>Actinokineospora</taxon>
    </lineage>
</organism>
<dbReference type="Proteomes" id="UP000660680">
    <property type="component" value="Unassembled WGS sequence"/>
</dbReference>
<dbReference type="AlphaFoldDB" id="A0A918GE15"/>
<comment type="caution">
    <text evidence="1">The sequence shown here is derived from an EMBL/GenBank/DDBJ whole genome shotgun (WGS) entry which is preliminary data.</text>
</comment>
<evidence type="ECO:0000313" key="2">
    <source>
        <dbReference type="Proteomes" id="UP000660680"/>
    </source>
</evidence>
<name>A0A918GE15_9PSEU</name>
<dbReference type="EMBL" id="BMRB01000002">
    <property type="protein sequence ID" value="GGS30704.1"/>
    <property type="molecule type" value="Genomic_DNA"/>
</dbReference>
<reference evidence="1" key="2">
    <citation type="submission" date="2020-09" db="EMBL/GenBank/DDBJ databases">
        <authorList>
            <person name="Sun Q."/>
            <person name="Ohkuma M."/>
        </authorList>
    </citation>
    <scope>NUCLEOTIDE SEQUENCE</scope>
    <source>
        <strain evidence="1">JCM 3276</strain>
    </source>
</reference>
<sequence>MQNTVDALRQRIHANAERLAAPTARAAECQDTASLAIGSLGGVLNSILGGLSDRTIKRDVVEVVWTR</sequence>
<protein>
    <submittedName>
        <fullName evidence="1">Uncharacterized protein</fullName>
    </submittedName>
</protein>
<evidence type="ECO:0000313" key="1">
    <source>
        <dbReference type="EMBL" id="GGS30704.1"/>
    </source>
</evidence>
<keyword evidence="2" id="KW-1185">Reference proteome</keyword>